<protein>
    <submittedName>
        <fullName evidence="1">Uncharacterized protein</fullName>
    </submittedName>
</protein>
<dbReference type="AlphaFoldDB" id="A0A9Q3JII3"/>
<gene>
    <name evidence="1" type="ORF">O181_102082</name>
</gene>
<dbReference type="EMBL" id="AVOT02072440">
    <property type="protein sequence ID" value="MBW0562367.1"/>
    <property type="molecule type" value="Genomic_DNA"/>
</dbReference>
<sequence length="160" mass="18440">MELDAVSIVVPEEWLSYSLLGKLGGDTVKNLTLNKDIIEKPNKIPTQLQDLAHLNHIDKRPQTTSPTALFSNVEEPHKTFYYCSKGKHNIKCTTHKIEDFLLENPHLRPLRREKKHKNSYYTAHLTISKALMTIQELLQPTEDQLRLDCGATHHMFNSLK</sequence>
<proteinExistence type="predicted"/>
<dbReference type="OrthoDB" id="7691805at2759"/>
<keyword evidence="2" id="KW-1185">Reference proteome</keyword>
<accession>A0A9Q3JII3</accession>
<reference evidence="1" key="1">
    <citation type="submission" date="2021-03" db="EMBL/GenBank/DDBJ databases">
        <title>Draft genome sequence of rust myrtle Austropuccinia psidii MF-1, a brazilian biotype.</title>
        <authorList>
            <person name="Quecine M.C."/>
            <person name="Pachon D.M.R."/>
            <person name="Bonatelli M.L."/>
            <person name="Correr F.H."/>
            <person name="Franceschini L.M."/>
            <person name="Leite T.F."/>
            <person name="Margarido G.R.A."/>
            <person name="Almeida C.A."/>
            <person name="Ferrarezi J.A."/>
            <person name="Labate C.A."/>
        </authorList>
    </citation>
    <scope>NUCLEOTIDE SEQUENCE</scope>
    <source>
        <strain evidence="1">MF-1</strain>
    </source>
</reference>
<comment type="caution">
    <text evidence="1">The sequence shown here is derived from an EMBL/GenBank/DDBJ whole genome shotgun (WGS) entry which is preliminary data.</text>
</comment>
<evidence type="ECO:0000313" key="1">
    <source>
        <dbReference type="EMBL" id="MBW0562367.1"/>
    </source>
</evidence>
<name>A0A9Q3JII3_9BASI</name>
<dbReference type="Proteomes" id="UP000765509">
    <property type="component" value="Unassembled WGS sequence"/>
</dbReference>
<organism evidence="1 2">
    <name type="scientific">Austropuccinia psidii MF-1</name>
    <dbReference type="NCBI Taxonomy" id="1389203"/>
    <lineage>
        <taxon>Eukaryota</taxon>
        <taxon>Fungi</taxon>
        <taxon>Dikarya</taxon>
        <taxon>Basidiomycota</taxon>
        <taxon>Pucciniomycotina</taxon>
        <taxon>Pucciniomycetes</taxon>
        <taxon>Pucciniales</taxon>
        <taxon>Sphaerophragmiaceae</taxon>
        <taxon>Austropuccinia</taxon>
    </lineage>
</organism>
<evidence type="ECO:0000313" key="2">
    <source>
        <dbReference type="Proteomes" id="UP000765509"/>
    </source>
</evidence>